<dbReference type="InterPro" id="IPR029063">
    <property type="entry name" value="SAM-dependent_MTases_sf"/>
</dbReference>
<gene>
    <name evidence="1" type="ORF">WN944_011567</name>
</gene>
<sequence length="198" mass="21920">MKLKVKGRLHGTKGRFFMVEAKKLGRLMHVSFANDTEKLLRARAMDLVCGGFTALLFPCTRARGPARRAPGTVHVRAVPCLVLHRNVLVPCRATCRPAHWPSLIPTGANPSECSIIASFEVLCSSLMDLVKRGLVDEAKEESFNLPFFFAYPAQVESLMQRNGCFKLERMEPEKAPASLQCVKEPVSKGLLNNILDLA</sequence>
<dbReference type="Gene3D" id="3.40.50.150">
    <property type="entry name" value="Vaccinia Virus protein VP39"/>
    <property type="match status" value="1"/>
</dbReference>
<keyword evidence="2" id="KW-1185">Reference proteome</keyword>
<comment type="caution">
    <text evidence="1">The sequence shown here is derived from an EMBL/GenBank/DDBJ whole genome shotgun (WGS) entry which is preliminary data.</text>
</comment>
<evidence type="ECO:0000313" key="2">
    <source>
        <dbReference type="Proteomes" id="UP001428341"/>
    </source>
</evidence>
<dbReference type="PANTHER" id="PTHR31009">
    <property type="entry name" value="S-ADENOSYL-L-METHIONINE:CARBOXYL METHYLTRANSFERASE FAMILY PROTEIN"/>
    <property type="match status" value="1"/>
</dbReference>
<dbReference type="GO" id="GO:0008168">
    <property type="term" value="F:methyltransferase activity"/>
    <property type="evidence" value="ECO:0007669"/>
    <property type="project" value="InterPro"/>
</dbReference>
<reference evidence="1 2" key="1">
    <citation type="submission" date="2024-05" db="EMBL/GenBank/DDBJ databases">
        <title>Haplotype-resolved chromosome-level genome assembly of Huyou (Citrus changshanensis).</title>
        <authorList>
            <person name="Miao C."/>
            <person name="Chen W."/>
            <person name="Wu Y."/>
            <person name="Wang L."/>
            <person name="Zhao S."/>
            <person name="Grierson D."/>
            <person name="Xu C."/>
            <person name="Chen K."/>
        </authorList>
    </citation>
    <scope>NUCLEOTIDE SEQUENCE [LARGE SCALE GENOMIC DNA]</scope>
    <source>
        <strain evidence="1">01-14</strain>
        <tissue evidence="1">Leaf</tissue>
    </source>
</reference>
<dbReference type="SUPFAM" id="SSF53335">
    <property type="entry name" value="S-adenosyl-L-methionine-dependent methyltransferases"/>
    <property type="match status" value="1"/>
</dbReference>
<dbReference type="AlphaFoldDB" id="A0AAP0MTM9"/>
<dbReference type="Pfam" id="PF03492">
    <property type="entry name" value="Methyltransf_7"/>
    <property type="match status" value="1"/>
</dbReference>
<name>A0AAP0MTM9_9ROSI</name>
<dbReference type="EMBL" id="JBCGBO010000002">
    <property type="protein sequence ID" value="KAK9223125.1"/>
    <property type="molecule type" value="Genomic_DNA"/>
</dbReference>
<accession>A0AAP0MTM9</accession>
<evidence type="ECO:0000313" key="1">
    <source>
        <dbReference type="EMBL" id="KAK9223125.1"/>
    </source>
</evidence>
<dbReference type="Proteomes" id="UP001428341">
    <property type="component" value="Unassembled WGS sequence"/>
</dbReference>
<organism evidence="1 2">
    <name type="scientific">Citrus x changshan-huyou</name>
    <dbReference type="NCBI Taxonomy" id="2935761"/>
    <lineage>
        <taxon>Eukaryota</taxon>
        <taxon>Viridiplantae</taxon>
        <taxon>Streptophyta</taxon>
        <taxon>Embryophyta</taxon>
        <taxon>Tracheophyta</taxon>
        <taxon>Spermatophyta</taxon>
        <taxon>Magnoliopsida</taxon>
        <taxon>eudicotyledons</taxon>
        <taxon>Gunneridae</taxon>
        <taxon>Pentapetalae</taxon>
        <taxon>rosids</taxon>
        <taxon>malvids</taxon>
        <taxon>Sapindales</taxon>
        <taxon>Rutaceae</taxon>
        <taxon>Aurantioideae</taxon>
        <taxon>Citrus</taxon>
    </lineage>
</organism>
<dbReference type="InterPro" id="IPR005299">
    <property type="entry name" value="MeTrfase_7"/>
</dbReference>
<protein>
    <submittedName>
        <fullName evidence="1">Uncharacterized protein</fullName>
    </submittedName>
</protein>
<proteinExistence type="predicted"/>